<gene>
    <name evidence="1" type="ORF">ACM44_02390</name>
</gene>
<keyword evidence="2" id="KW-1185">Reference proteome</keyword>
<sequence>MDHKQLASKFLLRFFLKLLAKSRPDIYRKLVPFAVSKLRINDGLKKSYFCASVVSALSANNALYL</sequence>
<dbReference type="EMBL" id="LFNG01000003">
    <property type="protein sequence ID" value="KMQ72313.1"/>
    <property type="molecule type" value="Genomic_DNA"/>
</dbReference>
<dbReference type="AlphaFoldDB" id="A0A0J7J1L7"/>
<dbReference type="STRING" id="1304281.ACM44_02390"/>
<accession>A0A0J7J1L7</accession>
<protein>
    <submittedName>
        <fullName evidence="1">Uncharacterized protein</fullName>
    </submittedName>
</protein>
<proteinExistence type="predicted"/>
<dbReference type="PATRIC" id="fig|1304281.5.peg.518"/>
<organism evidence="1 2">
    <name type="scientific">Chryseobacterium koreense CCUG 49689</name>
    <dbReference type="NCBI Taxonomy" id="1304281"/>
    <lineage>
        <taxon>Bacteria</taxon>
        <taxon>Pseudomonadati</taxon>
        <taxon>Bacteroidota</taxon>
        <taxon>Flavobacteriia</taxon>
        <taxon>Flavobacteriales</taxon>
        <taxon>Weeksellaceae</taxon>
        <taxon>Chryseobacterium group</taxon>
        <taxon>Chryseobacterium</taxon>
    </lineage>
</organism>
<dbReference type="Proteomes" id="UP000035900">
    <property type="component" value="Unassembled WGS sequence"/>
</dbReference>
<reference evidence="1 2" key="1">
    <citation type="journal article" date="2004" name="Int. J. Syst. Evol. Microbiol.">
        <title>Kaistella koreensis gen. nov., sp. nov., a novel member of the Chryseobacterium-Bergeyella-Riemerella branch.</title>
        <authorList>
            <person name="Kim M.K."/>
            <person name="Im W.T."/>
            <person name="Shin Y.K."/>
            <person name="Lim J.H."/>
            <person name="Kim S.H."/>
            <person name="Lee B.C."/>
            <person name="Park M.Y."/>
            <person name="Lee K.Y."/>
            <person name="Lee S.T."/>
        </authorList>
    </citation>
    <scope>NUCLEOTIDE SEQUENCE [LARGE SCALE GENOMIC DNA]</scope>
    <source>
        <strain evidence="1 2">CCUG 49689</strain>
    </source>
</reference>
<comment type="caution">
    <text evidence="1">The sequence shown here is derived from an EMBL/GenBank/DDBJ whole genome shotgun (WGS) entry which is preliminary data.</text>
</comment>
<evidence type="ECO:0000313" key="1">
    <source>
        <dbReference type="EMBL" id="KMQ72313.1"/>
    </source>
</evidence>
<evidence type="ECO:0000313" key="2">
    <source>
        <dbReference type="Proteomes" id="UP000035900"/>
    </source>
</evidence>
<name>A0A0J7J1L7_9FLAO</name>